<proteinExistence type="predicted"/>
<feature type="coiled-coil region" evidence="1">
    <location>
        <begin position="141"/>
        <end position="363"/>
    </location>
</feature>
<evidence type="ECO:0000313" key="3">
    <source>
        <dbReference type="Proteomes" id="UP000688137"/>
    </source>
</evidence>
<gene>
    <name evidence="2" type="ORF">PPRIM_AZ9-3.1.T0480036</name>
</gene>
<dbReference type="Proteomes" id="UP000688137">
    <property type="component" value="Unassembled WGS sequence"/>
</dbReference>
<dbReference type="EMBL" id="CAJJDM010000048">
    <property type="protein sequence ID" value="CAD8071756.1"/>
    <property type="molecule type" value="Genomic_DNA"/>
</dbReference>
<evidence type="ECO:0000256" key="1">
    <source>
        <dbReference type="SAM" id="Coils"/>
    </source>
</evidence>
<dbReference type="OMA" id="EMRSINI"/>
<organism evidence="2 3">
    <name type="scientific">Paramecium primaurelia</name>
    <dbReference type="NCBI Taxonomy" id="5886"/>
    <lineage>
        <taxon>Eukaryota</taxon>
        <taxon>Sar</taxon>
        <taxon>Alveolata</taxon>
        <taxon>Ciliophora</taxon>
        <taxon>Intramacronucleata</taxon>
        <taxon>Oligohymenophorea</taxon>
        <taxon>Peniculida</taxon>
        <taxon>Parameciidae</taxon>
        <taxon>Paramecium</taxon>
    </lineage>
</organism>
<accession>A0A8S1M520</accession>
<reference evidence="2" key="1">
    <citation type="submission" date="2021-01" db="EMBL/GenBank/DDBJ databases">
        <authorList>
            <consortium name="Genoscope - CEA"/>
            <person name="William W."/>
        </authorList>
    </citation>
    <scope>NUCLEOTIDE SEQUENCE</scope>
</reference>
<keyword evidence="1" id="KW-0175">Coiled coil</keyword>
<dbReference type="AlphaFoldDB" id="A0A8S1M520"/>
<sequence length="371" mass="44872">MEQQLQILFQRLEEFKQDQNEYWEEVKQLSDEIDENQLPVILENEEDCNSSEILTILNQIMTLVNHLREGEIKIIERYKHELKQLALELKDTEQYNKEMRSINIQTDYDHYEKMYFQERQRYIQLEKKFEGLKKLDESSFKQDVIIELATLKNKIQILTETSTEAETLLIKKDQQVKEYQKQLQKCQKELTQKRSELSSLNDQLKSKDINLQMSQNMNRTYETELQKVNKKNSGSQKRPTKCYETLTLEIQELTHNNSLLKQQLLQTQKKIKELTTELQIKDQQLVEVLNQIDEIKLHMQQNNNKEDQLKEAMEYLELKDLEIDRLHRELDNYKRNLKDNPQIRDLQNLLLVMSRNLQEKEQQLLRYQQYN</sequence>
<keyword evidence="3" id="KW-1185">Reference proteome</keyword>
<evidence type="ECO:0000313" key="2">
    <source>
        <dbReference type="EMBL" id="CAD8071756.1"/>
    </source>
</evidence>
<comment type="caution">
    <text evidence="2">The sequence shown here is derived from an EMBL/GenBank/DDBJ whole genome shotgun (WGS) entry which is preliminary data.</text>
</comment>
<protein>
    <submittedName>
        <fullName evidence="2">Uncharacterized protein</fullName>
    </submittedName>
</protein>
<name>A0A8S1M520_PARPR</name>